<feature type="domain" description="Transposase IS110-like N-terminal" evidence="1">
    <location>
        <begin position="4"/>
        <end position="152"/>
    </location>
</feature>
<dbReference type="PANTHER" id="PTHR33055:SF13">
    <property type="entry name" value="TRANSPOSASE"/>
    <property type="match status" value="1"/>
</dbReference>
<accession>A0A1I3SFT4</accession>
<gene>
    <name evidence="3" type="ORF">SAMN05421753_12418</name>
</gene>
<protein>
    <submittedName>
        <fullName evidence="3">Transposase</fullName>
    </submittedName>
</protein>
<evidence type="ECO:0000313" key="4">
    <source>
        <dbReference type="Proteomes" id="UP000199518"/>
    </source>
</evidence>
<dbReference type="InterPro" id="IPR003346">
    <property type="entry name" value="Transposase_20"/>
</dbReference>
<dbReference type="InterPro" id="IPR002525">
    <property type="entry name" value="Transp_IS110-like_N"/>
</dbReference>
<reference evidence="4" key="1">
    <citation type="submission" date="2016-10" db="EMBL/GenBank/DDBJ databases">
        <authorList>
            <person name="Varghese N."/>
            <person name="Submissions S."/>
        </authorList>
    </citation>
    <scope>NUCLEOTIDE SEQUENCE [LARGE SCALE GENOMIC DNA]</scope>
    <source>
        <strain evidence="4">DSM 26348</strain>
    </source>
</reference>
<dbReference type="Pfam" id="PF02371">
    <property type="entry name" value="Transposase_20"/>
    <property type="match status" value="1"/>
</dbReference>
<dbReference type="PANTHER" id="PTHR33055">
    <property type="entry name" value="TRANSPOSASE FOR INSERTION SEQUENCE ELEMENT IS1111A"/>
    <property type="match status" value="1"/>
</dbReference>
<dbReference type="Proteomes" id="UP000199518">
    <property type="component" value="Unassembled WGS sequence"/>
</dbReference>
<keyword evidence="4" id="KW-1185">Reference proteome</keyword>
<dbReference type="GO" id="GO:0006313">
    <property type="term" value="P:DNA transposition"/>
    <property type="evidence" value="ECO:0007669"/>
    <property type="project" value="InterPro"/>
</dbReference>
<evidence type="ECO:0000313" key="3">
    <source>
        <dbReference type="EMBL" id="SFJ57585.1"/>
    </source>
</evidence>
<dbReference type="EMBL" id="FOQD01000024">
    <property type="protein sequence ID" value="SFJ57585.1"/>
    <property type="molecule type" value="Genomic_DNA"/>
</dbReference>
<dbReference type="RefSeq" id="WP_092056649.1">
    <property type="nucleotide sequence ID" value="NZ_FOQD01000024.1"/>
</dbReference>
<dbReference type="GO" id="GO:0004803">
    <property type="term" value="F:transposase activity"/>
    <property type="evidence" value="ECO:0007669"/>
    <property type="project" value="InterPro"/>
</dbReference>
<evidence type="ECO:0000259" key="2">
    <source>
        <dbReference type="Pfam" id="PF02371"/>
    </source>
</evidence>
<dbReference type="OrthoDB" id="273556at2"/>
<organism evidence="3 4">
    <name type="scientific">Planctomicrobium piriforme</name>
    <dbReference type="NCBI Taxonomy" id="1576369"/>
    <lineage>
        <taxon>Bacteria</taxon>
        <taxon>Pseudomonadati</taxon>
        <taxon>Planctomycetota</taxon>
        <taxon>Planctomycetia</taxon>
        <taxon>Planctomycetales</taxon>
        <taxon>Planctomycetaceae</taxon>
        <taxon>Planctomicrobium</taxon>
    </lineage>
</organism>
<dbReference type="GO" id="GO:0003677">
    <property type="term" value="F:DNA binding"/>
    <property type="evidence" value="ECO:0007669"/>
    <property type="project" value="InterPro"/>
</dbReference>
<evidence type="ECO:0000259" key="1">
    <source>
        <dbReference type="Pfam" id="PF01548"/>
    </source>
</evidence>
<dbReference type="Pfam" id="PF01548">
    <property type="entry name" value="DEDD_Tnp_IS110"/>
    <property type="match status" value="1"/>
</dbReference>
<dbReference type="AlphaFoldDB" id="A0A1I3SFT4"/>
<feature type="domain" description="Transposase IS116/IS110/IS902 C-terminal" evidence="2">
    <location>
        <begin position="218"/>
        <end position="301"/>
    </location>
</feature>
<sequence>MVYVGVDLHKHTISLCVVNRERSVLERKRLHCCEEHRIVEFLKLLRKQQRGIQVVVEATASYEWFVKLVEPIAQKVILAHPKKLRVIAESTRKSDKLDAQVLAEFLALDMIPEAYRPTPRQREHRTLVRHRQRVQKGITSIKNTLRRILSHYNSDIKSLFTQEGLTYLREVALCQADRFVVDQLCLQLTHQQELLRAVDRELSAFAKAGSEQETANRELLRSIPGVGRVTSDVVVSELGDMQRFANARKVAAYAGLAPGQRESAGKRKDLHIEKCGSRLLRATLVEAAWQLVKRSPRWRDIFERLRARTGQKKKAIVAIARRLLTVMYALLKRREPFRPFAVA</sequence>
<dbReference type="InterPro" id="IPR047650">
    <property type="entry name" value="Transpos_IS110"/>
</dbReference>
<name>A0A1I3SFT4_9PLAN</name>
<dbReference type="STRING" id="1576369.SAMN05421753_12418"/>
<dbReference type="NCBIfam" id="NF033542">
    <property type="entry name" value="transpos_IS110"/>
    <property type="match status" value="1"/>
</dbReference>
<proteinExistence type="predicted"/>